<name>B2IZ34_NOSP7</name>
<dbReference type="PhylomeDB" id="B2IZ34"/>
<reference evidence="1 2" key="2">
    <citation type="journal article" date="2013" name="Plant Physiol.">
        <title>A Nostoc punctiforme Sugar Transporter Necessary to Establish a Cyanobacterium-Plant Symbiosis.</title>
        <authorList>
            <person name="Ekman M."/>
            <person name="Picossi S."/>
            <person name="Campbell E.L."/>
            <person name="Meeks J.C."/>
            <person name="Flores E."/>
        </authorList>
    </citation>
    <scope>NUCLEOTIDE SEQUENCE [LARGE SCALE GENOMIC DNA]</scope>
    <source>
        <strain evidence="2">ATCC 29133 / PCC 73102</strain>
    </source>
</reference>
<dbReference type="Pfam" id="PF07845">
    <property type="entry name" value="DUF1636"/>
    <property type="match status" value="1"/>
</dbReference>
<dbReference type="Gene3D" id="3.40.30.10">
    <property type="entry name" value="Glutaredoxin"/>
    <property type="match status" value="1"/>
</dbReference>
<dbReference type="HOGENOM" id="CLU_125446_2_0_3"/>
<dbReference type="AlphaFoldDB" id="B2IZ34"/>
<gene>
    <name evidence="1" type="ordered locus">Npun_R4792</name>
</gene>
<dbReference type="STRING" id="63737.Npun_R4792"/>
<dbReference type="EnsemblBacteria" id="ACC83141">
    <property type="protein sequence ID" value="ACC83141"/>
    <property type="gene ID" value="Npun_R4792"/>
</dbReference>
<sequence>MPAEIDLLVPHICEVQMTTTVNISPANPLGVADHTLFVCKTCASVWQEGKRLGESGGEKLLHQLQQLAQDWELRDEFPIQEVECMSACNRSCVVAFAAKGKLTYLFGDLAVDNSASAILECASQYYVKADGLLPWSERPEALKKGILAKIPPLPH</sequence>
<dbReference type="EMBL" id="CP001037">
    <property type="protein sequence ID" value="ACC83141.1"/>
    <property type="molecule type" value="Genomic_DNA"/>
</dbReference>
<keyword evidence="2" id="KW-1185">Reference proteome</keyword>
<dbReference type="KEGG" id="npu:Npun_R4792"/>
<protein>
    <submittedName>
        <fullName evidence="1">Uncharacterized protein</fullName>
    </submittedName>
</protein>
<accession>B2IZ34</accession>
<dbReference type="eggNOG" id="COG5469">
    <property type="taxonomic scope" value="Bacteria"/>
</dbReference>
<evidence type="ECO:0000313" key="2">
    <source>
        <dbReference type="Proteomes" id="UP000001191"/>
    </source>
</evidence>
<organism evidence="1 2">
    <name type="scientific">Nostoc punctiforme (strain ATCC 29133 / PCC 73102)</name>
    <dbReference type="NCBI Taxonomy" id="63737"/>
    <lineage>
        <taxon>Bacteria</taxon>
        <taxon>Bacillati</taxon>
        <taxon>Cyanobacteriota</taxon>
        <taxon>Cyanophyceae</taxon>
        <taxon>Nostocales</taxon>
        <taxon>Nostocaceae</taxon>
        <taxon>Nostoc</taxon>
    </lineage>
</organism>
<reference evidence="2" key="1">
    <citation type="submission" date="2008-04" db="EMBL/GenBank/DDBJ databases">
        <title>Complete sequence of chromosome of Nostoc punctiforme ATCC 29133.</title>
        <authorList>
            <consortium name="US DOE Joint Genome Institute"/>
            <person name="Copeland A."/>
            <person name="Lucas S."/>
            <person name="Lapidus A."/>
            <person name="Glavina del Rio T."/>
            <person name="Dalin E."/>
            <person name="Tice H."/>
            <person name="Pitluck S."/>
            <person name="Chain P."/>
            <person name="Malfatti S."/>
            <person name="Shin M."/>
            <person name="Vergez L."/>
            <person name="Schmutz J."/>
            <person name="Larimer F."/>
            <person name="Land M."/>
            <person name="Hauser L."/>
            <person name="Kyrpides N."/>
            <person name="Kim E."/>
            <person name="Meeks J.C."/>
            <person name="Elhai J."/>
            <person name="Campbell E.L."/>
            <person name="Thiel T."/>
            <person name="Longmire J."/>
            <person name="Potts M."/>
            <person name="Atlas R."/>
        </authorList>
    </citation>
    <scope>NUCLEOTIDE SEQUENCE [LARGE SCALE GENOMIC DNA]</scope>
    <source>
        <strain evidence="2">ATCC 29133 / PCC 73102</strain>
    </source>
</reference>
<evidence type="ECO:0000313" key="1">
    <source>
        <dbReference type="EMBL" id="ACC83141.1"/>
    </source>
</evidence>
<dbReference type="Proteomes" id="UP000001191">
    <property type="component" value="Chromosome"/>
</dbReference>
<proteinExistence type="predicted"/>
<dbReference type="InterPro" id="IPR012863">
    <property type="entry name" value="DUF1636"/>
</dbReference>